<dbReference type="Proteomes" id="UP000199642">
    <property type="component" value="Unassembled WGS sequence"/>
</dbReference>
<keyword evidence="3" id="KW-1185">Reference proteome</keyword>
<dbReference type="AlphaFoldDB" id="A0A1I2W1F7"/>
<evidence type="ECO:0000256" key="1">
    <source>
        <dbReference type="SAM" id="Phobius"/>
    </source>
</evidence>
<gene>
    <name evidence="2" type="ORF">SAMN04487988_11122</name>
</gene>
<keyword evidence="1" id="KW-1133">Transmembrane helix</keyword>
<keyword evidence="1" id="KW-0472">Membrane</keyword>
<evidence type="ECO:0000313" key="3">
    <source>
        <dbReference type="Proteomes" id="UP000199642"/>
    </source>
</evidence>
<dbReference type="EMBL" id="FOPC01000011">
    <property type="protein sequence ID" value="SFG93906.1"/>
    <property type="molecule type" value="Genomic_DNA"/>
</dbReference>
<dbReference type="OrthoDB" id="1115707at2"/>
<dbReference type="STRING" id="435880.SAMN04487988_11122"/>
<accession>A0A1I2W1F7</accession>
<organism evidence="2 3">
    <name type="scientific">Algoriphagus hitonicola</name>
    <dbReference type="NCBI Taxonomy" id="435880"/>
    <lineage>
        <taxon>Bacteria</taxon>
        <taxon>Pseudomonadati</taxon>
        <taxon>Bacteroidota</taxon>
        <taxon>Cytophagia</taxon>
        <taxon>Cytophagales</taxon>
        <taxon>Cyclobacteriaceae</taxon>
        <taxon>Algoriphagus</taxon>
    </lineage>
</organism>
<evidence type="ECO:0000313" key="2">
    <source>
        <dbReference type="EMBL" id="SFG93906.1"/>
    </source>
</evidence>
<name>A0A1I2W1F7_9BACT</name>
<dbReference type="RefSeq" id="WP_092792872.1">
    <property type="nucleotide sequence ID" value="NZ_FOPC01000011.1"/>
</dbReference>
<sequence length="321" mass="37051">MPDTKKSSERISPKKLSNLKVVVLCVAAATTFWILNALNKDDYTTIVDFPIEFIFDQEDYMAVKPLPESVQIEISGNGWDLLRKYFNVNNTPFSIELDRPANSDYILASDLKRTFSEFITPTQLISIVDDSIHYEIDPIQTVKLIPVLDSTSFTLANNFRILEEPAFEPSQITVTGPQSIIELFEGEFPVNLDENRLQDDLTKNVELSVSKELEEFIKIEEETVAVSLDLVAFLEGNKRLKIKKINFPRTVTLEEEEPLIMMYYLVDERETEELKELEFEAVLDFAKRNRQDSTIDVQVRPMPPFLDQVRIEPSILRLKYE</sequence>
<reference evidence="3" key="1">
    <citation type="submission" date="2016-10" db="EMBL/GenBank/DDBJ databases">
        <authorList>
            <person name="Varghese N."/>
            <person name="Submissions S."/>
        </authorList>
    </citation>
    <scope>NUCLEOTIDE SEQUENCE [LARGE SCALE GENOMIC DNA]</scope>
    <source>
        <strain evidence="3">DSM 19315</strain>
    </source>
</reference>
<feature type="transmembrane region" description="Helical" evidence="1">
    <location>
        <begin position="21"/>
        <end position="38"/>
    </location>
</feature>
<dbReference type="Gene3D" id="2.170.120.40">
    <property type="entry name" value="YbbR-like domain"/>
    <property type="match status" value="1"/>
</dbReference>
<keyword evidence="1" id="KW-0812">Transmembrane</keyword>
<protein>
    <recommendedName>
        <fullName evidence="4">YbbR-like protein</fullName>
    </recommendedName>
</protein>
<evidence type="ECO:0008006" key="4">
    <source>
        <dbReference type="Google" id="ProtNLM"/>
    </source>
</evidence>
<proteinExistence type="predicted"/>